<proteinExistence type="inferred from homology"/>
<keyword evidence="8" id="KW-1185">Reference proteome</keyword>
<dbReference type="PANTHER" id="PTHR43817">
    <property type="entry name" value="GLYCOSYL HYDROLASE"/>
    <property type="match status" value="1"/>
</dbReference>
<comment type="similarity">
    <text evidence="1 6">Belongs to the glycosyl hydrolase 43 family.</text>
</comment>
<evidence type="ECO:0000256" key="6">
    <source>
        <dbReference type="RuleBase" id="RU361187"/>
    </source>
</evidence>
<dbReference type="RefSeq" id="WP_012375346.1">
    <property type="nucleotide sequence ID" value="NC_010571.1"/>
</dbReference>
<dbReference type="GO" id="GO:0046556">
    <property type="term" value="F:alpha-L-arabinofuranosidase activity"/>
    <property type="evidence" value="ECO:0007669"/>
    <property type="project" value="UniProtKB-EC"/>
</dbReference>
<evidence type="ECO:0000256" key="3">
    <source>
        <dbReference type="ARBA" id="ARBA00022801"/>
    </source>
</evidence>
<dbReference type="InterPro" id="IPR006710">
    <property type="entry name" value="Glyco_hydro_43"/>
</dbReference>
<dbReference type="STRING" id="452637.Oter_2529"/>
<evidence type="ECO:0000256" key="1">
    <source>
        <dbReference type="ARBA" id="ARBA00009865"/>
    </source>
</evidence>
<keyword evidence="3 6" id="KW-0378">Hydrolase</keyword>
<dbReference type="InterPro" id="IPR023296">
    <property type="entry name" value="Glyco_hydro_beta-prop_sf"/>
</dbReference>
<dbReference type="Proteomes" id="UP000007013">
    <property type="component" value="Chromosome"/>
</dbReference>
<dbReference type="AlphaFoldDB" id="B1ZT22"/>
<dbReference type="EMBL" id="CP001032">
    <property type="protein sequence ID" value="ACB75811.1"/>
    <property type="molecule type" value="Genomic_DNA"/>
</dbReference>
<keyword evidence="4 6" id="KW-0326">Glycosidase</keyword>
<dbReference type="PANTHER" id="PTHR43817:SF1">
    <property type="entry name" value="HYDROLASE, FAMILY 43, PUTATIVE (AFU_ORTHOLOGUE AFUA_3G01660)-RELATED"/>
    <property type="match status" value="1"/>
</dbReference>
<dbReference type="KEGG" id="ote:Oter_2529"/>
<dbReference type="Pfam" id="PF04616">
    <property type="entry name" value="Glyco_hydro_43"/>
    <property type="match status" value="1"/>
</dbReference>
<evidence type="ECO:0000313" key="7">
    <source>
        <dbReference type="EMBL" id="ACB75811.1"/>
    </source>
</evidence>
<evidence type="ECO:0000256" key="2">
    <source>
        <dbReference type="ARBA" id="ARBA00022729"/>
    </source>
</evidence>
<evidence type="ECO:0000256" key="5">
    <source>
        <dbReference type="PIRSR" id="PIRSR606710-2"/>
    </source>
</evidence>
<evidence type="ECO:0000256" key="4">
    <source>
        <dbReference type="ARBA" id="ARBA00023295"/>
    </source>
</evidence>
<keyword evidence="2" id="KW-0732">Signal</keyword>
<sequence length="355" mass="39724">MEHRAFSYTGDGTLPGGRRGTLAPFRSALAPQTFLNPILPAPAQDPHVLFHDGLYHYCESTPAGIFLRSAANFVDLARAPRRWVWTPPARGLMAKNLWAPELHQLDGRFYIYFAADDGRNANHRMWVLSASDLGGPFLLVGQLETGGWAIDGTVFPLHGERYFVWSGWPGRRNGQQNLYLARMRSPLALEGPRVLLTTPDQPWERRGLPLCEGPQVLQHHGRTFLVYSASGSWTEDYCLGLLSLEGFDVLDPRSWRKRGPVFHKTAHAWGVGHCGFATTPDGNEHWLLYHAKTSRQPGWIDREVRAQRFTWSSVGEPVFGEPVARTLAQPRPAVDLAPRAEARPVVNFPPLARSA</sequence>
<dbReference type="Gene3D" id="2.115.10.20">
    <property type="entry name" value="Glycosyl hydrolase domain, family 43"/>
    <property type="match status" value="1"/>
</dbReference>
<name>B1ZT22_OPITP</name>
<gene>
    <name evidence="7" type="ordered locus">Oter_2529</name>
</gene>
<dbReference type="eggNOG" id="COG3940">
    <property type="taxonomic scope" value="Bacteria"/>
</dbReference>
<reference evidence="7 8" key="1">
    <citation type="journal article" date="2011" name="J. Bacteriol.">
        <title>Genome sequence of the verrucomicrobium Opitutus terrae PB90-1, an abundant inhabitant of rice paddy soil ecosystems.</title>
        <authorList>
            <person name="van Passel M.W."/>
            <person name="Kant R."/>
            <person name="Palva A."/>
            <person name="Copeland A."/>
            <person name="Lucas S."/>
            <person name="Lapidus A."/>
            <person name="Glavina del Rio T."/>
            <person name="Pitluck S."/>
            <person name="Goltsman E."/>
            <person name="Clum A."/>
            <person name="Sun H."/>
            <person name="Schmutz J."/>
            <person name="Larimer F.W."/>
            <person name="Land M.L."/>
            <person name="Hauser L."/>
            <person name="Kyrpides N."/>
            <person name="Mikhailova N."/>
            <person name="Richardson P.P."/>
            <person name="Janssen P.H."/>
            <person name="de Vos W.M."/>
            <person name="Smidt H."/>
        </authorList>
    </citation>
    <scope>NUCLEOTIDE SEQUENCE [LARGE SCALE GENOMIC DNA]</scope>
    <source>
        <strain evidence="8">DSM 11246 / JCM 15787 / PB90-1</strain>
    </source>
</reference>
<organism evidence="7 8">
    <name type="scientific">Opitutus terrae (strain DSM 11246 / JCM 15787 / PB90-1)</name>
    <dbReference type="NCBI Taxonomy" id="452637"/>
    <lineage>
        <taxon>Bacteria</taxon>
        <taxon>Pseudomonadati</taxon>
        <taxon>Verrucomicrobiota</taxon>
        <taxon>Opitutia</taxon>
        <taxon>Opitutales</taxon>
        <taxon>Opitutaceae</taxon>
        <taxon>Opitutus</taxon>
    </lineage>
</organism>
<evidence type="ECO:0000313" key="8">
    <source>
        <dbReference type="Proteomes" id="UP000007013"/>
    </source>
</evidence>
<dbReference type="EC" id="3.2.1.55" evidence="7"/>
<dbReference type="GO" id="GO:0005975">
    <property type="term" value="P:carbohydrate metabolic process"/>
    <property type="evidence" value="ECO:0007669"/>
    <property type="project" value="InterPro"/>
</dbReference>
<dbReference type="SUPFAM" id="SSF75005">
    <property type="entry name" value="Arabinanase/levansucrase/invertase"/>
    <property type="match status" value="1"/>
</dbReference>
<feature type="site" description="Important for catalytic activity, responsible for pKa modulation of the active site Glu and correct orientation of both the proton donor and substrate" evidence="5">
    <location>
        <position position="151"/>
    </location>
</feature>
<dbReference type="HOGENOM" id="CLU_009397_2_2_0"/>
<dbReference type="CDD" id="cd18820">
    <property type="entry name" value="GH43_LbAraf43-like"/>
    <property type="match status" value="1"/>
</dbReference>
<accession>B1ZT22</accession>
<dbReference type="CAZy" id="GH43">
    <property type="family name" value="Glycoside Hydrolase Family 43"/>
</dbReference>
<protein>
    <submittedName>
        <fullName evidence="7">Alpha-N-arabinofuranosidase</fullName>
        <ecNumber evidence="7">3.2.1.55</ecNumber>
    </submittedName>
</protein>